<dbReference type="InterPro" id="IPR007329">
    <property type="entry name" value="FMN-bd"/>
</dbReference>
<name>A0ABS6CT17_9ACTN</name>
<keyword evidence="4" id="KW-1185">Reference proteome</keyword>
<accession>A0ABS6CT17</accession>
<evidence type="ECO:0000259" key="2">
    <source>
        <dbReference type="SMART" id="SM00900"/>
    </source>
</evidence>
<feature type="domain" description="FMN-binding" evidence="2">
    <location>
        <begin position="111"/>
        <end position="188"/>
    </location>
</feature>
<dbReference type="Proteomes" id="UP000720508">
    <property type="component" value="Unassembled WGS sequence"/>
</dbReference>
<protein>
    <submittedName>
        <fullName evidence="3">FMN-binding protein</fullName>
    </submittedName>
</protein>
<evidence type="ECO:0000313" key="4">
    <source>
        <dbReference type="Proteomes" id="UP000720508"/>
    </source>
</evidence>
<feature type="region of interest" description="Disordered" evidence="1">
    <location>
        <begin position="54"/>
        <end position="109"/>
    </location>
</feature>
<feature type="compositionally biased region" description="Low complexity" evidence="1">
    <location>
        <begin position="70"/>
        <end position="97"/>
    </location>
</feature>
<evidence type="ECO:0000256" key="1">
    <source>
        <dbReference type="SAM" id="MobiDB-lite"/>
    </source>
</evidence>
<dbReference type="SMART" id="SM00900">
    <property type="entry name" value="FMN_bind"/>
    <property type="match status" value="1"/>
</dbReference>
<feature type="region of interest" description="Disordered" evidence="1">
    <location>
        <begin position="1"/>
        <end position="34"/>
    </location>
</feature>
<gene>
    <name evidence="3" type="ORF">KN815_39920</name>
</gene>
<organism evidence="3 4">
    <name type="scientific">Streptomyces niphimycinicus</name>
    <dbReference type="NCBI Taxonomy" id="2842201"/>
    <lineage>
        <taxon>Bacteria</taxon>
        <taxon>Bacillati</taxon>
        <taxon>Actinomycetota</taxon>
        <taxon>Actinomycetes</taxon>
        <taxon>Kitasatosporales</taxon>
        <taxon>Streptomycetaceae</taxon>
        <taxon>Streptomyces</taxon>
    </lineage>
</organism>
<dbReference type="EMBL" id="JAHLEM010000679">
    <property type="protein sequence ID" value="MBU3870005.1"/>
    <property type="molecule type" value="Genomic_DNA"/>
</dbReference>
<evidence type="ECO:0000313" key="3">
    <source>
        <dbReference type="EMBL" id="MBU3870005.1"/>
    </source>
</evidence>
<proteinExistence type="predicted"/>
<sequence length="190" mass="19198">MTRGCRAAVSTTSRSRSESDPRRTRRRPTVHKAAVTAVSTVAGIVLLLSLKPHQDPAAAVAESPPPAGPPGASSSPSPGTGPSGASSPAPTGKPSSGGTSGTYTGDVSHTAYGPVQVSVTLSHGRITAVKALRTPSDRPRSQQIASDAVPRLTQEALSAQNAHIDAVSGATYTSEGYTRSLQSALDHAGV</sequence>
<dbReference type="Pfam" id="PF04205">
    <property type="entry name" value="FMN_bind"/>
    <property type="match status" value="1"/>
</dbReference>
<reference evidence="3 4" key="1">
    <citation type="submission" date="2021-06" db="EMBL/GenBank/DDBJ databases">
        <authorList>
            <person name="Pan X."/>
        </authorList>
    </citation>
    <scope>NUCLEOTIDE SEQUENCE [LARGE SCALE GENOMIC DNA]</scope>
    <source>
        <strain evidence="3 4">4503</strain>
    </source>
</reference>
<comment type="caution">
    <text evidence="3">The sequence shown here is derived from an EMBL/GenBank/DDBJ whole genome shotgun (WGS) entry which is preliminary data.</text>
</comment>